<dbReference type="Proteomes" id="UP001320513">
    <property type="component" value="Unassembled WGS sequence"/>
</dbReference>
<reference evidence="1 2" key="1">
    <citation type="submission" date="2015-12" db="EMBL/GenBank/DDBJ databases">
        <title>Phylogenomics in the description of a new species in the Pseudomonas syringae group.</title>
        <authorList>
            <person name="Busquets A."/>
            <person name="Gomila M."/>
            <person name="Beiki F."/>
            <person name="Rahimian H."/>
            <person name="Mulet M."/>
            <person name="Sanchez D."/>
            <person name="Garcia-Valdes E."/>
            <person name="Lalucat J."/>
        </authorList>
    </citation>
    <scope>NUCLEOTIDE SEQUENCE [LARGE SCALE GENOMIC DNA]</scope>
    <source>
        <strain evidence="1 2">S25</strain>
    </source>
</reference>
<accession>A0ABS9ZJ73</accession>
<organism evidence="1 2">
    <name type="scientific">Pseudomonas maioricensis</name>
    <dbReference type="NCBI Taxonomy" id="1766623"/>
    <lineage>
        <taxon>Bacteria</taxon>
        <taxon>Pseudomonadati</taxon>
        <taxon>Pseudomonadota</taxon>
        <taxon>Gammaproteobacteria</taxon>
        <taxon>Pseudomonadales</taxon>
        <taxon>Pseudomonadaceae</taxon>
        <taxon>Pseudomonas</taxon>
    </lineage>
</organism>
<sequence length="108" mass="12042">MQLLPADTLHPATAERKYAIDLAVLKTVQQLNHVQSRKLTFGQIYMQMLRTRTRIPPIAQCVEAVDALVKEGLLVSERILDEDPAFPYTQHIISGLTEIAAASLRGEC</sequence>
<evidence type="ECO:0000313" key="2">
    <source>
        <dbReference type="Proteomes" id="UP001320513"/>
    </source>
</evidence>
<protein>
    <submittedName>
        <fullName evidence="1">Uncharacterized protein</fullName>
    </submittedName>
</protein>
<keyword evidence="2" id="KW-1185">Reference proteome</keyword>
<evidence type="ECO:0000313" key="1">
    <source>
        <dbReference type="EMBL" id="MCI8210613.1"/>
    </source>
</evidence>
<gene>
    <name evidence="1" type="ORF">AUC61_13815</name>
</gene>
<name>A0ABS9ZJ73_9PSED</name>
<comment type="caution">
    <text evidence="1">The sequence shown here is derived from an EMBL/GenBank/DDBJ whole genome shotgun (WGS) entry which is preliminary data.</text>
</comment>
<dbReference type="RefSeq" id="WP_243246850.1">
    <property type="nucleotide sequence ID" value="NZ_LOHG01000008.1"/>
</dbReference>
<dbReference type="EMBL" id="LOHG01000008">
    <property type="protein sequence ID" value="MCI8210613.1"/>
    <property type="molecule type" value="Genomic_DNA"/>
</dbReference>
<proteinExistence type="predicted"/>